<dbReference type="Proteomes" id="UP001281305">
    <property type="component" value="Chromosome"/>
</dbReference>
<keyword evidence="3" id="KW-1185">Reference proteome</keyword>
<evidence type="ECO:0000313" key="3">
    <source>
        <dbReference type="Proteomes" id="UP001281305"/>
    </source>
</evidence>
<proteinExistence type="predicted"/>
<dbReference type="SUPFAM" id="SSF50090">
    <property type="entry name" value="Electron transport accessory proteins"/>
    <property type="match status" value="1"/>
</dbReference>
<dbReference type="Pfam" id="PF02211">
    <property type="entry name" value="NHase_beta_C"/>
    <property type="match status" value="1"/>
</dbReference>
<dbReference type="InterPro" id="IPR008990">
    <property type="entry name" value="Elect_transpt_acc-like_dom_sf"/>
</dbReference>
<organism evidence="2 3">
    <name type="scientific">Roseovarius rhodophyticola</name>
    <dbReference type="NCBI Taxonomy" id="3080827"/>
    <lineage>
        <taxon>Bacteria</taxon>
        <taxon>Pseudomonadati</taxon>
        <taxon>Pseudomonadota</taxon>
        <taxon>Alphaproteobacteria</taxon>
        <taxon>Rhodobacterales</taxon>
        <taxon>Roseobacteraceae</taxon>
        <taxon>Roseovarius</taxon>
    </lineage>
</organism>
<reference evidence="2 3" key="1">
    <citation type="submission" date="2024-02" db="EMBL/GenBank/DDBJ databases">
        <title>Roseovarius strain W115 nov., isolated from a marine algae.</title>
        <authorList>
            <person name="Lee M.W."/>
            <person name="Lee J.K."/>
            <person name="Kim J.M."/>
            <person name="Choi D.G."/>
            <person name="Baek J.H."/>
            <person name="Bayburt H."/>
            <person name="Jung J.J."/>
            <person name="Han D.M."/>
            <person name="Jeon C.O."/>
        </authorList>
    </citation>
    <scope>NUCLEOTIDE SEQUENCE [LARGE SCALE GENOMIC DNA]</scope>
    <source>
        <strain evidence="2 3">W115</strain>
    </source>
</reference>
<evidence type="ECO:0000259" key="1">
    <source>
        <dbReference type="Pfam" id="PF02211"/>
    </source>
</evidence>
<dbReference type="EC" id="4.2.1.84" evidence="2"/>
<dbReference type="Gene3D" id="2.30.30.50">
    <property type="match status" value="1"/>
</dbReference>
<accession>A0ABZ2TJG2</accession>
<name>A0ABZ2TJG2_9RHOB</name>
<protein>
    <submittedName>
        <fullName evidence="2">SH3-like domain-containing protein</fullName>
        <ecNumber evidence="2">4.2.1.84</ecNumber>
    </submittedName>
</protein>
<dbReference type="RefSeq" id="WP_339106828.1">
    <property type="nucleotide sequence ID" value="NZ_CP146606.1"/>
</dbReference>
<evidence type="ECO:0000313" key="2">
    <source>
        <dbReference type="EMBL" id="WYK19245.1"/>
    </source>
</evidence>
<gene>
    <name evidence="2" type="ORF">RZS32_005040</name>
</gene>
<dbReference type="EMBL" id="CP146606">
    <property type="protein sequence ID" value="WYK19245.1"/>
    <property type="molecule type" value="Genomic_DNA"/>
</dbReference>
<feature type="domain" description="Nitrile hydratase beta subunit" evidence="1">
    <location>
        <begin position="2"/>
        <end position="70"/>
    </location>
</feature>
<dbReference type="InterPro" id="IPR024690">
    <property type="entry name" value="CN_hydtase_beta_dom_C"/>
</dbReference>
<dbReference type="GO" id="GO:0018822">
    <property type="term" value="F:nitrile hydratase activity"/>
    <property type="evidence" value="ECO:0007669"/>
    <property type="project" value="UniProtKB-EC"/>
</dbReference>
<keyword evidence="2" id="KW-0456">Lyase</keyword>
<sequence>MRAPFYVRGKTGEVEREIGPFGNPEQLAYGLTAEKKTLYRVRFSMQELWGETAENPTDTVDVEVYAHWLEEV</sequence>